<dbReference type="InterPro" id="IPR045720">
    <property type="entry name" value="DUF6074"/>
</dbReference>
<sequence length="97" mass="10939">MPPYAAIQPRRRSVANENGPVVPFPAERRTAHVRRCAGELDGLHGEDARLYWLKVCRELAAELQKLGSSENQARAAVFAFQDEVQQELMRLHQADEA</sequence>
<accession>A0A4R2CCJ3</accession>
<proteinExistence type="predicted"/>
<feature type="region of interest" description="Disordered" evidence="1">
    <location>
        <begin position="1"/>
        <end position="22"/>
    </location>
</feature>
<dbReference type="Pfam" id="PF19551">
    <property type="entry name" value="DUF6074"/>
    <property type="match status" value="1"/>
</dbReference>
<organism evidence="2 3">
    <name type="scientific">Shinella granuli</name>
    <dbReference type="NCBI Taxonomy" id="323621"/>
    <lineage>
        <taxon>Bacteria</taxon>
        <taxon>Pseudomonadati</taxon>
        <taxon>Pseudomonadota</taxon>
        <taxon>Alphaproteobacteria</taxon>
        <taxon>Hyphomicrobiales</taxon>
        <taxon>Rhizobiaceae</taxon>
        <taxon>Shinella</taxon>
    </lineage>
</organism>
<name>A0A4R2CCJ3_SHIGR</name>
<comment type="caution">
    <text evidence="2">The sequence shown here is derived from an EMBL/GenBank/DDBJ whole genome shotgun (WGS) entry which is preliminary data.</text>
</comment>
<gene>
    <name evidence="2" type="ORF">EV665_12110</name>
</gene>
<dbReference type="Proteomes" id="UP000295351">
    <property type="component" value="Unassembled WGS sequence"/>
</dbReference>
<dbReference type="RefSeq" id="WP_084438384.1">
    <property type="nucleotide sequence ID" value="NZ_BAABEI010000002.1"/>
</dbReference>
<dbReference type="AlphaFoldDB" id="A0A4R2CCJ3"/>
<evidence type="ECO:0000313" key="3">
    <source>
        <dbReference type="Proteomes" id="UP000295351"/>
    </source>
</evidence>
<keyword evidence="3" id="KW-1185">Reference proteome</keyword>
<dbReference type="EMBL" id="SLVX01000021">
    <property type="protein sequence ID" value="TCN37745.1"/>
    <property type="molecule type" value="Genomic_DNA"/>
</dbReference>
<evidence type="ECO:0000313" key="2">
    <source>
        <dbReference type="EMBL" id="TCN37745.1"/>
    </source>
</evidence>
<protein>
    <submittedName>
        <fullName evidence="2">Uncharacterized protein</fullName>
    </submittedName>
</protein>
<evidence type="ECO:0000256" key="1">
    <source>
        <dbReference type="SAM" id="MobiDB-lite"/>
    </source>
</evidence>
<reference evidence="2 3" key="1">
    <citation type="submission" date="2019-03" db="EMBL/GenBank/DDBJ databases">
        <title>Genomic Encyclopedia of Type Strains, Phase IV (KMG-IV): sequencing the most valuable type-strain genomes for metagenomic binning, comparative biology and taxonomic classification.</title>
        <authorList>
            <person name="Goeker M."/>
        </authorList>
    </citation>
    <scope>NUCLEOTIDE SEQUENCE [LARGE SCALE GENOMIC DNA]</scope>
    <source>
        <strain evidence="2 3">DSM 18401</strain>
    </source>
</reference>